<evidence type="ECO:0000256" key="6">
    <source>
        <dbReference type="SAM" id="Phobius"/>
    </source>
</evidence>
<keyword evidence="5 6" id="KW-0472">Membrane</keyword>
<evidence type="ECO:0000256" key="1">
    <source>
        <dbReference type="ARBA" id="ARBA00004370"/>
    </source>
</evidence>
<organism evidence="7 8">
    <name type="scientific">Vigna unguiculata</name>
    <name type="common">Cowpea</name>
    <dbReference type="NCBI Taxonomy" id="3917"/>
    <lineage>
        <taxon>Eukaryota</taxon>
        <taxon>Viridiplantae</taxon>
        <taxon>Streptophyta</taxon>
        <taxon>Embryophyta</taxon>
        <taxon>Tracheophyta</taxon>
        <taxon>Spermatophyta</taxon>
        <taxon>Magnoliopsida</taxon>
        <taxon>eudicotyledons</taxon>
        <taxon>Gunneridae</taxon>
        <taxon>Pentapetalae</taxon>
        <taxon>rosids</taxon>
        <taxon>fabids</taxon>
        <taxon>Fabales</taxon>
        <taxon>Fabaceae</taxon>
        <taxon>Papilionoideae</taxon>
        <taxon>50 kb inversion clade</taxon>
        <taxon>NPAAA clade</taxon>
        <taxon>indigoferoid/millettioid clade</taxon>
        <taxon>Phaseoleae</taxon>
        <taxon>Vigna</taxon>
    </lineage>
</organism>
<keyword evidence="4 6" id="KW-1133">Transmembrane helix</keyword>
<accession>A0A4D6KVT3</accession>
<evidence type="ECO:0000313" key="7">
    <source>
        <dbReference type="EMBL" id="QCD80495.1"/>
    </source>
</evidence>
<evidence type="ECO:0000256" key="3">
    <source>
        <dbReference type="ARBA" id="ARBA00022692"/>
    </source>
</evidence>
<keyword evidence="3 6" id="KW-0812">Transmembrane</keyword>
<dbReference type="Proteomes" id="UP000501690">
    <property type="component" value="Linkage Group LG2"/>
</dbReference>
<name>A0A4D6KVT3_VIGUN</name>
<sequence length="103" mass="11713">MPTRCEICCEIMIAILLPPIGVCFRHGCCSVCILSSSLCLDLSLSLSARSKTVISFLQVEFIICLLLTILGYIPGIIYALYAIIFVDRDQYFDEYRRPLYSQY</sequence>
<reference evidence="7 8" key="1">
    <citation type="submission" date="2019-04" db="EMBL/GenBank/DDBJ databases">
        <title>An improved genome assembly and genetic linkage map for asparagus bean, Vigna unguiculata ssp. sesquipedialis.</title>
        <authorList>
            <person name="Xia Q."/>
            <person name="Zhang R."/>
            <person name="Dong Y."/>
        </authorList>
    </citation>
    <scope>NUCLEOTIDE SEQUENCE [LARGE SCALE GENOMIC DNA]</scope>
    <source>
        <tissue evidence="7">Leaf</tissue>
    </source>
</reference>
<dbReference type="InterPro" id="IPR000612">
    <property type="entry name" value="PMP3"/>
</dbReference>
<gene>
    <name evidence="7" type="ORF">DEO72_LG2g816</name>
</gene>
<dbReference type="Pfam" id="PF01679">
    <property type="entry name" value="Pmp3"/>
    <property type="match status" value="2"/>
</dbReference>
<protein>
    <submittedName>
        <fullName evidence="7">Proteolipid membrane potential modulator</fullName>
    </submittedName>
</protein>
<evidence type="ECO:0000256" key="5">
    <source>
        <dbReference type="ARBA" id="ARBA00023136"/>
    </source>
</evidence>
<evidence type="ECO:0000256" key="4">
    <source>
        <dbReference type="ARBA" id="ARBA00022989"/>
    </source>
</evidence>
<comment type="similarity">
    <text evidence="2">Belongs to the UPF0057 (PMP3) family.</text>
</comment>
<dbReference type="PANTHER" id="PTHR21659">
    <property type="entry name" value="HYDROPHOBIC PROTEIN RCI2 LOW TEMPERATURE AND SALT RESPONSIVE PROTEIN LTI6 -RELATED"/>
    <property type="match status" value="1"/>
</dbReference>
<dbReference type="GO" id="GO:0016020">
    <property type="term" value="C:membrane"/>
    <property type="evidence" value="ECO:0007669"/>
    <property type="project" value="UniProtKB-SubCell"/>
</dbReference>
<evidence type="ECO:0000313" key="8">
    <source>
        <dbReference type="Proteomes" id="UP000501690"/>
    </source>
</evidence>
<dbReference type="PANTHER" id="PTHR21659:SF106">
    <property type="entry name" value="LOW TEMPERATURE AND SALT RESPONSIVE PROTEIN FAMILY"/>
    <property type="match status" value="1"/>
</dbReference>
<dbReference type="AlphaFoldDB" id="A0A4D6KVT3"/>
<dbReference type="EMBL" id="CP039346">
    <property type="protein sequence ID" value="QCD80495.1"/>
    <property type="molecule type" value="Genomic_DNA"/>
</dbReference>
<keyword evidence="8" id="KW-1185">Reference proteome</keyword>
<comment type="subcellular location">
    <subcellularLocation>
        <location evidence="1">Membrane</location>
    </subcellularLocation>
</comment>
<evidence type="ECO:0000256" key="2">
    <source>
        <dbReference type="ARBA" id="ARBA00009530"/>
    </source>
</evidence>
<feature type="transmembrane region" description="Helical" evidence="6">
    <location>
        <begin position="59"/>
        <end position="84"/>
    </location>
</feature>
<proteinExistence type="inferred from homology"/>